<accession>A0A4Q5M2E1</accession>
<dbReference type="EMBL" id="SEWF01000008">
    <property type="protein sequence ID" value="RYU96265.1"/>
    <property type="molecule type" value="Genomic_DNA"/>
</dbReference>
<gene>
    <name evidence="4" type="ORF">EWM59_07040</name>
</gene>
<evidence type="ECO:0000259" key="3">
    <source>
        <dbReference type="Pfam" id="PF01261"/>
    </source>
</evidence>
<dbReference type="AlphaFoldDB" id="A0A4Q5M2E1"/>
<feature type="chain" id="PRO_5020224190" evidence="2">
    <location>
        <begin position="29"/>
        <end position="349"/>
    </location>
</feature>
<protein>
    <submittedName>
        <fullName evidence="4">Sugar phosphate isomerase/epimerase</fullName>
    </submittedName>
</protein>
<keyword evidence="2" id="KW-0732">Signal</keyword>
<evidence type="ECO:0000256" key="1">
    <source>
        <dbReference type="SAM" id="Coils"/>
    </source>
</evidence>
<dbReference type="InterPro" id="IPR036237">
    <property type="entry name" value="Xyl_isomerase-like_sf"/>
</dbReference>
<keyword evidence="1" id="KW-0175">Coiled coil</keyword>
<organism evidence="4 5">
    <name type="scientific">Emticicia agri</name>
    <dbReference type="NCBI Taxonomy" id="2492393"/>
    <lineage>
        <taxon>Bacteria</taxon>
        <taxon>Pseudomonadati</taxon>
        <taxon>Bacteroidota</taxon>
        <taxon>Cytophagia</taxon>
        <taxon>Cytophagales</taxon>
        <taxon>Leadbetterellaceae</taxon>
        <taxon>Emticicia</taxon>
    </lineage>
</organism>
<dbReference type="InterPro" id="IPR050312">
    <property type="entry name" value="IolE/XylAMocC-like"/>
</dbReference>
<name>A0A4Q5M2E1_9BACT</name>
<evidence type="ECO:0000313" key="5">
    <source>
        <dbReference type="Proteomes" id="UP000293162"/>
    </source>
</evidence>
<dbReference type="PANTHER" id="PTHR12110">
    <property type="entry name" value="HYDROXYPYRUVATE ISOMERASE"/>
    <property type="match status" value="1"/>
</dbReference>
<dbReference type="Proteomes" id="UP000293162">
    <property type="component" value="Unassembled WGS sequence"/>
</dbReference>
<keyword evidence="4" id="KW-0413">Isomerase</keyword>
<reference evidence="4 5" key="1">
    <citation type="submission" date="2019-02" db="EMBL/GenBank/DDBJ databases">
        <title>Bacterial novel species Emticicia sp. 17J42-9 isolated from soil.</title>
        <authorList>
            <person name="Jung H.-Y."/>
        </authorList>
    </citation>
    <scope>NUCLEOTIDE SEQUENCE [LARGE SCALE GENOMIC DNA]</scope>
    <source>
        <strain evidence="4 5">17J42-9</strain>
    </source>
</reference>
<proteinExistence type="predicted"/>
<dbReference type="RefSeq" id="WP_130020246.1">
    <property type="nucleotide sequence ID" value="NZ_SEWF01000008.1"/>
</dbReference>
<evidence type="ECO:0000313" key="4">
    <source>
        <dbReference type="EMBL" id="RYU96265.1"/>
    </source>
</evidence>
<dbReference type="InterPro" id="IPR013022">
    <property type="entry name" value="Xyl_isomerase-like_TIM-brl"/>
</dbReference>
<comment type="caution">
    <text evidence="4">The sequence shown here is derived from an EMBL/GenBank/DDBJ whole genome shotgun (WGS) entry which is preliminary data.</text>
</comment>
<sequence>MEKSNNPSVSRRQFLGTAAALVSGSVLASNSVFGAPAYIKNLFGPNSLINGVQIGVITYSFREMPDQSAEAVLQYVLESGISAIELMGDPAEIYAGKPKSYVDMRSVFPLMRKRNEKQELTEEEKKKLEDAEAQMKSYNAEVAKWRAGASMAKFEELGKTYKKAGVSIYAFKPNAFGRNNSDTEIEFGMRAAKALGANQVTLEHPSNDEHTLKLGTIAQKVGVKVGYHGHEQQTYTLWDTALAQSPANSLNLDFGHFVAAGNPTPLDFIKLKHDRIVSMHLKDRQTPAHGKGNVVWGQGDTPIREALKLMKDNKYSFPATIELEYKVPEGSNPVAEVKKCLEFCKSSLS</sequence>
<evidence type="ECO:0000256" key="2">
    <source>
        <dbReference type="SAM" id="SignalP"/>
    </source>
</evidence>
<keyword evidence="5" id="KW-1185">Reference proteome</keyword>
<dbReference type="OrthoDB" id="263912at2"/>
<dbReference type="InterPro" id="IPR006311">
    <property type="entry name" value="TAT_signal"/>
</dbReference>
<feature type="coiled-coil region" evidence="1">
    <location>
        <begin position="110"/>
        <end position="148"/>
    </location>
</feature>
<dbReference type="Pfam" id="PF01261">
    <property type="entry name" value="AP_endonuc_2"/>
    <property type="match status" value="1"/>
</dbReference>
<feature type="domain" description="Xylose isomerase-like TIM barrel" evidence="3">
    <location>
        <begin position="150"/>
        <end position="344"/>
    </location>
</feature>
<dbReference type="Gene3D" id="3.20.20.150">
    <property type="entry name" value="Divalent-metal-dependent TIM barrel enzymes"/>
    <property type="match status" value="1"/>
</dbReference>
<dbReference type="SUPFAM" id="SSF51658">
    <property type="entry name" value="Xylose isomerase-like"/>
    <property type="match status" value="1"/>
</dbReference>
<dbReference type="GO" id="GO:0016853">
    <property type="term" value="F:isomerase activity"/>
    <property type="evidence" value="ECO:0007669"/>
    <property type="project" value="UniProtKB-KW"/>
</dbReference>
<feature type="signal peptide" evidence="2">
    <location>
        <begin position="1"/>
        <end position="28"/>
    </location>
</feature>
<dbReference type="PROSITE" id="PS51318">
    <property type="entry name" value="TAT"/>
    <property type="match status" value="1"/>
</dbReference>